<proteinExistence type="predicted"/>
<dbReference type="RefSeq" id="WP_189608007.1">
    <property type="nucleotide sequence ID" value="NZ_BMXR01000003.1"/>
</dbReference>
<reference evidence="1" key="1">
    <citation type="journal article" date="2014" name="Int. J. Syst. Evol. Microbiol.">
        <title>Complete genome sequence of Corynebacterium casei LMG S-19264T (=DSM 44701T), isolated from a smear-ripened cheese.</title>
        <authorList>
            <consortium name="US DOE Joint Genome Institute (JGI-PGF)"/>
            <person name="Walter F."/>
            <person name="Albersmeier A."/>
            <person name="Kalinowski J."/>
            <person name="Ruckert C."/>
        </authorList>
    </citation>
    <scope>NUCLEOTIDE SEQUENCE</scope>
    <source>
        <strain evidence="1">KCTC 22169</strain>
    </source>
</reference>
<name>A0A918K7B1_9GAMM</name>
<dbReference type="EMBL" id="BMXR01000003">
    <property type="protein sequence ID" value="GGX49444.1"/>
    <property type="molecule type" value="Genomic_DNA"/>
</dbReference>
<evidence type="ECO:0000313" key="2">
    <source>
        <dbReference type="Proteomes" id="UP000626148"/>
    </source>
</evidence>
<comment type="caution">
    <text evidence="1">The sequence shown here is derived from an EMBL/GenBank/DDBJ whole genome shotgun (WGS) entry which is preliminary data.</text>
</comment>
<dbReference type="AlphaFoldDB" id="A0A918K7B1"/>
<reference evidence="1" key="2">
    <citation type="submission" date="2020-09" db="EMBL/GenBank/DDBJ databases">
        <authorList>
            <person name="Sun Q."/>
            <person name="Kim S."/>
        </authorList>
    </citation>
    <scope>NUCLEOTIDE SEQUENCE</scope>
    <source>
        <strain evidence="1">KCTC 22169</strain>
    </source>
</reference>
<accession>A0A918K7B1</accession>
<dbReference type="Proteomes" id="UP000626148">
    <property type="component" value="Unassembled WGS sequence"/>
</dbReference>
<protein>
    <submittedName>
        <fullName evidence="1">Uncharacterized protein</fullName>
    </submittedName>
</protein>
<gene>
    <name evidence="1" type="ORF">GCM10007392_15950</name>
</gene>
<organism evidence="1 2">
    <name type="scientific">Saccharospirillum salsuginis</name>
    <dbReference type="NCBI Taxonomy" id="418750"/>
    <lineage>
        <taxon>Bacteria</taxon>
        <taxon>Pseudomonadati</taxon>
        <taxon>Pseudomonadota</taxon>
        <taxon>Gammaproteobacteria</taxon>
        <taxon>Oceanospirillales</taxon>
        <taxon>Saccharospirillaceae</taxon>
        <taxon>Saccharospirillum</taxon>
    </lineage>
</organism>
<evidence type="ECO:0000313" key="1">
    <source>
        <dbReference type="EMBL" id="GGX49444.1"/>
    </source>
</evidence>
<keyword evidence="2" id="KW-1185">Reference proteome</keyword>
<sequence length="134" mass="15353">MDPALALANFPNLEVDRAVGDTLSFGFMLWHNNGDNLFEQARTSAGVRMDWFEDSVFSAGWHSNLILKTDWNETEIDRWRLKGTQTYQWAWGRFFLNAGIGVQLVTGSGADESSYYDYESWLLPAWEISIGRSF</sequence>